<gene>
    <name evidence="3" type="ORF">JOE57_000393</name>
</gene>
<evidence type="ECO:0000313" key="3">
    <source>
        <dbReference type="EMBL" id="MBM7797472.1"/>
    </source>
</evidence>
<comment type="caution">
    <text evidence="3">The sequence shown here is derived from an EMBL/GenBank/DDBJ whole genome shotgun (WGS) entry which is preliminary data.</text>
</comment>
<proteinExistence type="predicted"/>
<evidence type="ECO:0000313" key="4">
    <source>
        <dbReference type="Proteomes" id="UP000704762"/>
    </source>
</evidence>
<dbReference type="PANTHER" id="PTHR31956">
    <property type="entry name" value="NON-SPECIFIC PHOSPHOLIPASE C4-RELATED"/>
    <property type="match status" value="1"/>
</dbReference>
<keyword evidence="1 3" id="KW-0378">Hydrolase</keyword>
<accession>A0ABS2RG15</accession>
<evidence type="ECO:0000256" key="2">
    <source>
        <dbReference type="ARBA" id="ARBA00023026"/>
    </source>
</evidence>
<reference evidence="3 4" key="1">
    <citation type="submission" date="2021-01" db="EMBL/GenBank/DDBJ databases">
        <title>Sequencing the genomes of 1000 actinobacteria strains.</title>
        <authorList>
            <person name="Klenk H.-P."/>
        </authorList>
    </citation>
    <scope>NUCLEOTIDE SEQUENCE [LARGE SCALE GENOMIC DNA]</scope>
    <source>
        <strain evidence="3 4">DSM 18662</strain>
    </source>
</reference>
<dbReference type="PANTHER" id="PTHR31956:SF8">
    <property type="entry name" value="ACID PHOSPHATASE PHOA (AFU_ORTHOLOGUE AFUA_1G03570)"/>
    <property type="match status" value="1"/>
</dbReference>
<dbReference type="Gene3D" id="3.40.720.10">
    <property type="entry name" value="Alkaline Phosphatase, subunit A"/>
    <property type="match status" value="1"/>
</dbReference>
<dbReference type="Pfam" id="PF04185">
    <property type="entry name" value="Phosphoesterase"/>
    <property type="match status" value="1"/>
</dbReference>
<dbReference type="InterPro" id="IPR007312">
    <property type="entry name" value="Phosphoesterase"/>
</dbReference>
<keyword evidence="4" id="KW-1185">Reference proteome</keyword>
<organism evidence="3 4">
    <name type="scientific">Microlunatus panaciterrae</name>
    <dbReference type="NCBI Taxonomy" id="400768"/>
    <lineage>
        <taxon>Bacteria</taxon>
        <taxon>Bacillati</taxon>
        <taxon>Actinomycetota</taxon>
        <taxon>Actinomycetes</taxon>
        <taxon>Propionibacteriales</taxon>
        <taxon>Propionibacteriaceae</taxon>
        <taxon>Microlunatus</taxon>
    </lineage>
</organism>
<dbReference type="RefSeq" id="WP_338041105.1">
    <property type="nucleotide sequence ID" value="NZ_BAAAQP010000011.1"/>
</dbReference>
<protein>
    <submittedName>
        <fullName evidence="3">Acid phosphatase</fullName>
        <ecNumber evidence="3">3.1.3.2</ecNumber>
    </submittedName>
</protein>
<sequence>MTKLLVFVEENHTLQQMQDRMPYTFGIAQRFGYATDYHALLHPSLPNYIAIAGGDSHGITDDGPPSAHPVPGTSVFGQAIASGRTAAVFAEGMPSHCATTNGGERYAVKHNPWAYFADEADLCRTFDVPVSDLDAAISAGTLPNAGMVVPDTCHDAHDCDLSVADDWFRCYLEKIFAGPDWQSGHLAVILTADEDDRSADNKVLTVVIHPSQHGHVVGTRLDHYALTRLYEDVVQAPHLKNAEGAASMSDAFGLPLR</sequence>
<name>A0ABS2RG15_9ACTN</name>
<dbReference type="Proteomes" id="UP000704762">
    <property type="component" value="Unassembled WGS sequence"/>
</dbReference>
<keyword evidence="2" id="KW-0843">Virulence</keyword>
<dbReference type="EMBL" id="JAFBCF010000001">
    <property type="protein sequence ID" value="MBM7797472.1"/>
    <property type="molecule type" value="Genomic_DNA"/>
</dbReference>
<dbReference type="InterPro" id="IPR017850">
    <property type="entry name" value="Alkaline_phosphatase_core_sf"/>
</dbReference>
<dbReference type="GO" id="GO:0003993">
    <property type="term" value="F:acid phosphatase activity"/>
    <property type="evidence" value="ECO:0007669"/>
    <property type="project" value="UniProtKB-EC"/>
</dbReference>
<evidence type="ECO:0000256" key="1">
    <source>
        <dbReference type="ARBA" id="ARBA00022801"/>
    </source>
</evidence>
<dbReference type="EC" id="3.1.3.2" evidence="3"/>